<dbReference type="EMBL" id="QZJW01000044">
    <property type="protein sequence ID" value="RJO60514.1"/>
    <property type="molecule type" value="Genomic_DNA"/>
</dbReference>
<dbReference type="AlphaFoldDB" id="A0A419DBP2"/>
<evidence type="ECO:0000313" key="3">
    <source>
        <dbReference type="Proteomes" id="UP000285655"/>
    </source>
</evidence>
<evidence type="ECO:0000313" key="2">
    <source>
        <dbReference type="EMBL" id="RJO60514.1"/>
    </source>
</evidence>
<sequence length="72" mass="7839">MGFFLRFIISTIGILVGLLLIVKSYAVVHKIGRNNWAEEHLGGGGSYSLVKLIGMILIVISVLLILGVIKIF</sequence>
<dbReference type="Proteomes" id="UP000285655">
    <property type="component" value="Unassembled WGS sequence"/>
</dbReference>
<proteinExistence type="predicted"/>
<feature type="transmembrane region" description="Helical" evidence="1">
    <location>
        <begin position="7"/>
        <end position="28"/>
    </location>
</feature>
<accession>A0A419DBP2</accession>
<feature type="transmembrane region" description="Helical" evidence="1">
    <location>
        <begin position="48"/>
        <end position="69"/>
    </location>
</feature>
<evidence type="ECO:0008006" key="4">
    <source>
        <dbReference type="Google" id="ProtNLM"/>
    </source>
</evidence>
<reference evidence="2 3" key="1">
    <citation type="journal article" date="2017" name="ISME J.">
        <title>Energy and carbon metabolisms in a deep terrestrial subsurface fluid microbial community.</title>
        <authorList>
            <person name="Momper L."/>
            <person name="Jungbluth S.P."/>
            <person name="Lee M.D."/>
            <person name="Amend J.P."/>
        </authorList>
    </citation>
    <scope>NUCLEOTIDE SEQUENCE [LARGE SCALE GENOMIC DNA]</scope>
    <source>
        <strain evidence="2">SURF_29</strain>
    </source>
</reference>
<name>A0A419DBP2_9BACT</name>
<protein>
    <recommendedName>
        <fullName evidence="4">DUF3784 domain-containing protein</fullName>
    </recommendedName>
</protein>
<organism evidence="2 3">
    <name type="scientific">candidate division WS5 bacterium</name>
    <dbReference type="NCBI Taxonomy" id="2093353"/>
    <lineage>
        <taxon>Bacteria</taxon>
        <taxon>candidate division WS5</taxon>
    </lineage>
</organism>
<keyword evidence="1" id="KW-1133">Transmembrane helix</keyword>
<gene>
    <name evidence="2" type="ORF">C4544_04900</name>
</gene>
<evidence type="ECO:0000256" key="1">
    <source>
        <dbReference type="SAM" id="Phobius"/>
    </source>
</evidence>
<comment type="caution">
    <text evidence="2">The sequence shown here is derived from an EMBL/GenBank/DDBJ whole genome shotgun (WGS) entry which is preliminary data.</text>
</comment>
<keyword evidence="1" id="KW-0812">Transmembrane</keyword>
<keyword evidence="1" id="KW-0472">Membrane</keyword>